<dbReference type="Pfam" id="PF14251">
    <property type="entry name" value="PterinBD-DUF4346"/>
    <property type="match status" value="1"/>
</dbReference>
<reference evidence="4" key="1">
    <citation type="submission" date="2019-11" db="EMBL/GenBank/DDBJ databases">
        <title>Lipid analysis of CO2-rich subsurface aquifers suggests an autotrophy-based deep biosphere with lysolipids enriched in CPR bacteria.</title>
        <authorList>
            <person name="Probst A.J."/>
            <person name="Elling F.J."/>
            <person name="Castelle C.J."/>
            <person name="Zhu Q."/>
            <person name="Elvert M."/>
            <person name="Birarda G."/>
            <person name="Holman H.-Y."/>
            <person name="Lane K.R."/>
            <person name="Ladd B."/>
            <person name="Ryan M.C."/>
            <person name="Woyke T."/>
            <person name="Hinrichs K.-U."/>
            <person name="Banfield J.F."/>
        </authorList>
    </citation>
    <scope>NUCLEOTIDE SEQUENCE</scope>
    <source>
        <strain evidence="3">CG_2015-01_33_1645</strain>
        <strain evidence="4">CG_2015-04_33_537</strain>
    </source>
</reference>
<dbReference type="InterPro" id="IPR025595">
    <property type="entry name" value="PterinBD-DUF4346"/>
</dbReference>
<feature type="domain" description="Pterin-binding" evidence="2">
    <location>
        <begin position="156"/>
        <end position="396"/>
    </location>
</feature>
<dbReference type="InterPro" id="IPR045031">
    <property type="entry name" value="DHP_synth-like"/>
</dbReference>
<organism evidence="4 5">
    <name type="scientific">Candidatus Altarchaeum hamiconexum</name>
    <dbReference type="NCBI Taxonomy" id="1803513"/>
    <lineage>
        <taxon>Archaea</taxon>
        <taxon>Candidatus Altarchaeota</taxon>
        <taxon>Candidatus Altiarchaeia</taxon>
        <taxon>Candidatus Altarchaeales</taxon>
        <taxon>Candidatus Altarchaeaceae</taxon>
        <taxon>Candidatus Altarchaeum</taxon>
    </lineage>
</organism>
<dbReference type="InterPro" id="IPR005236">
    <property type="entry name" value="Dihydropt_synth"/>
</dbReference>
<comment type="caution">
    <text evidence="4">The sequence shown here is derived from an EMBL/GenBank/DDBJ whole genome shotgun (WGS) entry which is preliminary data.</text>
</comment>
<accession>A0A8J8CFA4</accession>
<evidence type="ECO:0000256" key="1">
    <source>
        <dbReference type="SAM" id="Coils"/>
    </source>
</evidence>
<feature type="coiled-coil region" evidence="1">
    <location>
        <begin position="280"/>
        <end position="310"/>
    </location>
</feature>
<dbReference type="EMBL" id="JAACVF010000122">
    <property type="protein sequence ID" value="NCN65312.1"/>
    <property type="molecule type" value="Genomic_DNA"/>
</dbReference>
<dbReference type="PANTHER" id="PTHR20941:SF1">
    <property type="entry name" value="FOLIC ACID SYNTHESIS PROTEIN FOL1"/>
    <property type="match status" value="1"/>
</dbReference>
<dbReference type="GO" id="GO:0046654">
    <property type="term" value="P:tetrahydrofolate biosynthetic process"/>
    <property type="evidence" value="ECO:0007669"/>
    <property type="project" value="TreeGrafter"/>
</dbReference>
<evidence type="ECO:0000313" key="3">
    <source>
        <dbReference type="EMBL" id="NCN65312.1"/>
    </source>
</evidence>
<protein>
    <submittedName>
        <fullName evidence="4">Dihydropteroate synthase-like protein</fullName>
    </submittedName>
</protein>
<dbReference type="GO" id="GO:0004156">
    <property type="term" value="F:dihydropteroate synthase activity"/>
    <property type="evidence" value="ECO:0007669"/>
    <property type="project" value="TreeGrafter"/>
</dbReference>
<dbReference type="Proteomes" id="UP000738826">
    <property type="component" value="Unassembled WGS sequence"/>
</dbReference>
<proteinExistence type="predicted"/>
<evidence type="ECO:0000313" key="5">
    <source>
        <dbReference type="Proteomes" id="UP000738826"/>
    </source>
</evidence>
<dbReference type="NCBIfam" id="TIGR00284">
    <property type="entry name" value="dihydropteroate synthase-like protein"/>
    <property type="match status" value="1"/>
</dbReference>
<dbReference type="InterPro" id="IPR011005">
    <property type="entry name" value="Dihydropteroate_synth-like_sf"/>
</dbReference>
<evidence type="ECO:0000313" key="4">
    <source>
        <dbReference type="EMBL" id="NCS90858.1"/>
    </source>
</evidence>
<dbReference type="SUPFAM" id="SSF51717">
    <property type="entry name" value="Dihydropteroate synthetase-like"/>
    <property type="match status" value="1"/>
</dbReference>
<dbReference type="Pfam" id="PF00809">
    <property type="entry name" value="Pterin_bind"/>
    <property type="match status" value="1"/>
</dbReference>
<sequence>MAIKIALITSEKLKKEAKKYIKLEKANIDVEILGINVEIAAFMKSIDVVNMISNRIKTGKNFDFIILPGNFVGNTKVIEEKIKEIKEIKSSGFPVLIKGTKNLGDIGILLENIGGLSDKEIEQLHFKSADKILEELIREKLNNELKFIDNDGKAKFEICGRNTSVTVNGIPMVVAEICDAPMLSNEELKERAKYFVDAGAKIIDIGMMPEANPEEVKRIIKAIREVTDVPFSIDTINQDEILEGVKHGVGMIMSIDATNFKIVENFDVPVVVIPRDSKGIRDSGKRIKFLENLIDEIKKKNEQINIIADLILDPPNFGLSNSIAAYTQFRRKHKDMAMLAGVGNVTELMDADSHGINALLTSIAYELKIDLLFTPEYSIKAKNSVREVNTAINMMYLANKRNQPPKDVGIDLLILKDKHKINFELNKINCGKNFFDAENFKFKTRPDKINFWIIVKDKIYVVMREDRNPDEMPKFCLKGSKGEEIYLAILDYVSKHDIKISKEHCAYLGKELSKAEIALKLGKNYVQDDDLFKSL</sequence>
<gene>
    <name evidence="4" type="ORF">GW779_00315</name>
    <name evidence="3" type="ORF">GW910_04545</name>
</gene>
<dbReference type="PROSITE" id="PS50972">
    <property type="entry name" value="PTERIN_BINDING"/>
    <property type="match status" value="1"/>
</dbReference>
<dbReference type="Gene3D" id="3.20.20.20">
    <property type="entry name" value="Dihydropteroate synthase-like"/>
    <property type="match status" value="1"/>
</dbReference>
<name>A0A8J8CFA4_9ARCH</name>
<keyword evidence="1" id="KW-0175">Coiled coil</keyword>
<dbReference type="PANTHER" id="PTHR20941">
    <property type="entry name" value="FOLATE SYNTHESIS PROTEINS"/>
    <property type="match status" value="1"/>
</dbReference>
<dbReference type="AlphaFoldDB" id="A0A8J8CFA4"/>
<dbReference type="Proteomes" id="UP000768163">
    <property type="component" value="Unassembled WGS sequence"/>
</dbReference>
<dbReference type="InterPro" id="IPR000489">
    <property type="entry name" value="Pterin-binding_dom"/>
</dbReference>
<dbReference type="EMBL" id="JAACQH010000005">
    <property type="protein sequence ID" value="NCS90858.1"/>
    <property type="molecule type" value="Genomic_DNA"/>
</dbReference>
<evidence type="ECO:0000259" key="2">
    <source>
        <dbReference type="PROSITE" id="PS50972"/>
    </source>
</evidence>